<keyword evidence="3" id="KW-0238">DNA-binding</keyword>
<dbReference type="EC" id="3.1.21.-" evidence="7"/>
<evidence type="ECO:0000256" key="5">
    <source>
        <dbReference type="SAM" id="Coils"/>
    </source>
</evidence>
<dbReference type="Pfam" id="PF01420">
    <property type="entry name" value="Methylase_S"/>
    <property type="match status" value="2"/>
</dbReference>
<feature type="domain" description="Type I restriction modification DNA specificity" evidence="6">
    <location>
        <begin position="241"/>
        <end position="417"/>
    </location>
</feature>
<dbReference type="CDD" id="cd17273">
    <property type="entry name" value="RMtype1_S_EcoJA69PI-TRD1-CR1_like"/>
    <property type="match status" value="1"/>
</dbReference>
<keyword evidence="7" id="KW-0255">Endonuclease</keyword>
<feature type="domain" description="Type I restriction modification DNA specificity" evidence="6">
    <location>
        <begin position="20"/>
        <end position="166"/>
    </location>
</feature>
<evidence type="ECO:0000256" key="3">
    <source>
        <dbReference type="ARBA" id="ARBA00023125"/>
    </source>
</evidence>
<dbReference type="GO" id="GO:0016787">
    <property type="term" value="F:hydrolase activity"/>
    <property type="evidence" value="ECO:0007669"/>
    <property type="project" value="UniProtKB-KW"/>
</dbReference>
<organism evidence="7 8">
    <name type="scientific">Lutispora saccharofermentans</name>
    <dbReference type="NCBI Taxonomy" id="3024236"/>
    <lineage>
        <taxon>Bacteria</taxon>
        <taxon>Bacillati</taxon>
        <taxon>Bacillota</taxon>
        <taxon>Clostridia</taxon>
        <taxon>Lutisporales</taxon>
        <taxon>Lutisporaceae</taxon>
        <taxon>Lutispora</taxon>
    </lineage>
</organism>
<proteinExistence type="inferred from homology"/>
<reference evidence="7 8" key="1">
    <citation type="submission" date="2021-10" db="EMBL/GenBank/DDBJ databases">
        <title>Lutispora strain m25 sp. nov., a thermophilic, non-spore-forming bacterium isolated from a lab-scale methanogenic bioreactor digesting anaerobic sludge.</title>
        <authorList>
            <person name="El Houari A."/>
            <person name="Mcdonald J."/>
        </authorList>
    </citation>
    <scope>NUCLEOTIDE SEQUENCE [LARGE SCALE GENOMIC DNA]</scope>
    <source>
        <strain evidence="8">m25</strain>
    </source>
</reference>
<dbReference type="SUPFAM" id="SSF116734">
    <property type="entry name" value="DNA methylase specificity domain"/>
    <property type="match status" value="2"/>
</dbReference>
<dbReference type="Gene3D" id="3.90.220.20">
    <property type="entry name" value="DNA methylase specificity domains"/>
    <property type="match status" value="2"/>
</dbReference>
<comment type="caution">
    <text evidence="7">The sequence shown here is derived from an EMBL/GenBank/DDBJ whole genome shotgun (WGS) entry which is preliminary data.</text>
</comment>
<comment type="similarity">
    <text evidence="1">Belongs to the type-I restriction system S methylase family.</text>
</comment>
<dbReference type="PANTHER" id="PTHR43140">
    <property type="entry name" value="TYPE-1 RESTRICTION ENZYME ECOKI SPECIFICITY PROTEIN"/>
    <property type="match status" value="1"/>
</dbReference>
<sequence length="437" mass="50005">MGIELVELSNLLEYQKEFITINDEEEYKRCTAKLNCKGIVLRDVIKGKDIKTKKQQVCKAGQLLVAEIDAKVGGYGIVPSELEGAIVSSHYFLFNVNEEKLNRLYLHYYLKTDDFFNQIKPQGTTNYASIRPRDVLKIKIPLPSLERQKEIVEKLERFFKNKELFDKQNENNAEILNKLRQSILQEAVRGKLVPQDPNDEPASVLLERIKEEKERLIKEGKIKKEKPLPPISEDEVPYEMPRGWEWVRLGEISAIVGGGTPKTNIKDYWENGDIPWLTPADLSNIKGKYISKGRRNITKLGLEKSSAQLMPKGTVLFSSRAPIGYTAIASNPLSTNQGFKSCIPYVMQMNEYIYYYLTYSAKKINEQASGTTFKEVSGSEVANFLLPLPPLREQKRIVEKVDQLMALCDELERNIEQSKKDSELLMQSVLQEVFKEA</sequence>
<feature type="coiled-coil region" evidence="5">
    <location>
        <begin position="394"/>
        <end position="428"/>
    </location>
</feature>
<protein>
    <submittedName>
        <fullName evidence="7">Restriction endonuclease subunit S</fullName>
        <ecNumber evidence="7">3.1.21.-</ecNumber>
    </submittedName>
</protein>
<dbReference type="GO" id="GO:0004519">
    <property type="term" value="F:endonuclease activity"/>
    <property type="evidence" value="ECO:0007669"/>
    <property type="project" value="UniProtKB-KW"/>
</dbReference>
<keyword evidence="8" id="KW-1185">Reference proteome</keyword>
<evidence type="ECO:0000313" key="8">
    <source>
        <dbReference type="Proteomes" id="UP001651880"/>
    </source>
</evidence>
<dbReference type="InterPro" id="IPR000055">
    <property type="entry name" value="Restrct_endonuc_typeI_TRD"/>
</dbReference>
<keyword evidence="7" id="KW-0378">Hydrolase</keyword>
<gene>
    <name evidence="7" type="ORF">LJD61_17870</name>
</gene>
<dbReference type="InterPro" id="IPR044946">
    <property type="entry name" value="Restrct_endonuc_typeI_TRD_sf"/>
</dbReference>
<evidence type="ECO:0000313" key="7">
    <source>
        <dbReference type="EMBL" id="MCQ1531391.1"/>
    </source>
</evidence>
<accession>A0ABT1NN87</accession>
<name>A0ABT1NN87_9FIRM</name>
<evidence type="ECO:0000256" key="1">
    <source>
        <dbReference type="ARBA" id="ARBA00010923"/>
    </source>
</evidence>
<comment type="subunit">
    <text evidence="4">The methyltransferase is composed of M and S polypeptides.</text>
</comment>
<evidence type="ECO:0000256" key="4">
    <source>
        <dbReference type="ARBA" id="ARBA00038652"/>
    </source>
</evidence>
<evidence type="ECO:0000259" key="6">
    <source>
        <dbReference type="Pfam" id="PF01420"/>
    </source>
</evidence>
<dbReference type="PANTHER" id="PTHR43140:SF1">
    <property type="entry name" value="TYPE I RESTRICTION ENZYME ECOKI SPECIFICITY SUBUNIT"/>
    <property type="match status" value="1"/>
</dbReference>
<dbReference type="InterPro" id="IPR051212">
    <property type="entry name" value="Type-I_RE_S_subunit"/>
</dbReference>
<evidence type="ECO:0000256" key="2">
    <source>
        <dbReference type="ARBA" id="ARBA00022747"/>
    </source>
</evidence>
<keyword evidence="7" id="KW-0540">Nuclease</keyword>
<dbReference type="EMBL" id="JAJEKE010000022">
    <property type="protein sequence ID" value="MCQ1531391.1"/>
    <property type="molecule type" value="Genomic_DNA"/>
</dbReference>
<dbReference type="RefSeq" id="WP_255228922.1">
    <property type="nucleotide sequence ID" value="NZ_JAJEKE010000022.1"/>
</dbReference>
<dbReference type="Proteomes" id="UP001651880">
    <property type="component" value="Unassembled WGS sequence"/>
</dbReference>
<keyword evidence="2" id="KW-0680">Restriction system</keyword>
<keyword evidence="5" id="KW-0175">Coiled coil</keyword>